<evidence type="ECO:0000313" key="1">
    <source>
        <dbReference type="EMBL" id="MBX01668.1"/>
    </source>
</evidence>
<dbReference type="EMBL" id="GGEC01021184">
    <property type="protein sequence ID" value="MBX01668.1"/>
    <property type="molecule type" value="Transcribed_RNA"/>
</dbReference>
<name>A0A2P2K7G1_RHIMU</name>
<organism evidence="1">
    <name type="scientific">Rhizophora mucronata</name>
    <name type="common">Asiatic mangrove</name>
    <dbReference type="NCBI Taxonomy" id="61149"/>
    <lineage>
        <taxon>Eukaryota</taxon>
        <taxon>Viridiplantae</taxon>
        <taxon>Streptophyta</taxon>
        <taxon>Embryophyta</taxon>
        <taxon>Tracheophyta</taxon>
        <taxon>Spermatophyta</taxon>
        <taxon>Magnoliopsida</taxon>
        <taxon>eudicotyledons</taxon>
        <taxon>Gunneridae</taxon>
        <taxon>Pentapetalae</taxon>
        <taxon>rosids</taxon>
        <taxon>fabids</taxon>
        <taxon>Malpighiales</taxon>
        <taxon>Rhizophoraceae</taxon>
        <taxon>Rhizophora</taxon>
    </lineage>
</organism>
<protein>
    <submittedName>
        <fullName evidence="1">Uncharacterized protein</fullName>
    </submittedName>
</protein>
<reference evidence="1" key="1">
    <citation type="submission" date="2018-02" db="EMBL/GenBank/DDBJ databases">
        <title>Rhizophora mucronata_Transcriptome.</title>
        <authorList>
            <person name="Meera S.P."/>
            <person name="Sreeshan A."/>
            <person name="Augustine A."/>
        </authorList>
    </citation>
    <scope>NUCLEOTIDE SEQUENCE</scope>
    <source>
        <tissue evidence="1">Leaf</tissue>
    </source>
</reference>
<proteinExistence type="predicted"/>
<accession>A0A2P2K7G1</accession>
<dbReference type="AlphaFoldDB" id="A0A2P2K7G1"/>
<sequence>MPPFDLSLVQNWMNQIYHPCAFGEATLLIEARNISFFFFLSSFAVNFHL</sequence>